<proteinExistence type="predicted"/>
<evidence type="ECO:0000313" key="2">
    <source>
        <dbReference type="Proteomes" id="UP001157006"/>
    </source>
</evidence>
<accession>A0AAV1APR1</accession>
<evidence type="ECO:0000313" key="1">
    <source>
        <dbReference type="EMBL" id="CAI8610427.1"/>
    </source>
</evidence>
<dbReference type="Proteomes" id="UP001157006">
    <property type="component" value="Chromosome 4"/>
</dbReference>
<sequence length="229" mass="25947">MNNLKKAMPNPREEEDYEEGSRFLGRGWCLILCFKPKLELELKPNYKFHLKLKLGLEPELVLIECSGNTFLLEPFCNHSIPSTFLVFAIRKKGIGLLIYKTGRLQLEAIGRKQKKERIPMPYLGLRIRSVFWDAKEKRWLRGVAGSQAGKSSVTAYSLPDKSYVDAPYQGINSRRNRGDKEVVQTVDKVQPCAQNQAGHGPSVQGGTKKETSYNKILSGSRFAPLLDFE</sequence>
<keyword evidence="2" id="KW-1185">Reference proteome</keyword>
<reference evidence="1 2" key="1">
    <citation type="submission" date="2023-01" db="EMBL/GenBank/DDBJ databases">
        <authorList>
            <person name="Kreplak J."/>
        </authorList>
    </citation>
    <scope>NUCLEOTIDE SEQUENCE [LARGE SCALE GENOMIC DNA]</scope>
</reference>
<dbReference type="AlphaFoldDB" id="A0AAV1APR1"/>
<organism evidence="1 2">
    <name type="scientific">Vicia faba</name>
    <name type="common">Broad bean</name>
    <name type="synonym">Faba vulgaris</name>
    <dbReference type="NCBI Taxonomy" id="3906"/>
    <lineage>
        <taxon>Eukaryota</taxon>
        <taxon>Viridiplantae</taxon>
        <taxon>Streptophyta</taxon>
        <taxon>Embryophyta</taxon>
        <taxon>Tracheophyta</taxon>
        <taxon>Spermatophyta</taxon>
        <taxon>Magnoliopsida</taxon>
        <taxon>eudicotyledons</taxon>
        <taxon>Gunneridae</taxon>
        <taxon>Pentapetalae</taxon>
        <taxon>rosids</taxon>
        <taxon>fabids</taxon>
        <taxon>Fabales</taxon>
        <taxon>Fabaceae</taxon>
        <taxon>Papilionoideae</taxon>
        <taxon>50 kb inversion clade</taxon>
        <taxon>NPAAA clade</taxon>
        <taxon>Hologalegina</taxon>
        <taxon>IRL clade</taxon>
        <taxon>Fabeae</taxon>
        <taxon>Vicia</taxon>
    </lineage>
</organism>
<name>A0AAV1APR1_VICFA</name>
<protein>
    <submittedName>
        <fullName evidence="1">Uncharacterized protein</fullName>
    </submittedName>
</protein>
<gene>
    <name evidence="1" type="ORF">VFH_IV181880</name>
</gene>
<dbReference type="EMBL" id="OX451739">
    <property type="protein sequence ID" value="CAI8610427.1"/>
    <property type="molecule type" value="Genomic_DNA"/>
</dbReference>